<sequence length="249" mass="27261">MAELPKTLEEAITQAKEATQSALNDGRTRLQVELVFPEIALQAQSIAQQFIPLFEEYGSGLKVLFPDTGAAALARRDWGEVPFKISDVGTSRSPITNKIQAEDKAFLLVAPSAVEVAQVETLCNLAGDRPCVLLNPQLEDISIVGIGMAARKLRERLLSTIEPCYYLRPIDPAAILRSYPGLWQVWLEIDDEYQLIAEEPQRPAGDALELILTKAMGSSETGEGETTASAIKKPGLLTNLQRFLNALSR</sequence>
<dbReference type="KEGG" id="mic:Mic7113_3579"/>
<dbReference type="EMBL" id="CP003630">
    <property type="protein sequence ID" value="AFZ19303.1"/>
    <property type="molecule type" value="Genomic_DNA"/>
</dbReference>
<evidence type="ECO:0000313" key="3">
    <source>
        <dbReference type="Proteomes" id="UP000010471"/>
    </source>
</evidence>
<dbReference type="eggNOG" id="ENOG502Z8MN">
    <property type="taxonomic scope" value="Bacteria"/>
</dbReference>
<name>K9WGI0_9CYAN</name>
<accession>K9WGI0</accession>
<dbReference type="OrthoDB" id="482920at2"/>
<dbReference type="Proteomes" id="UP000010471">
    <property type="component" value="Chromosome"/>
</dbReference>
<dbReference type="PANTHER" id="PTHR35509:SF1">
    <property type="entry name" value="DOMAIN PROTEIN, PUTATIVE (DUF1995)-RELATED"/>
    <property type="match status" value="1"/>
</dbReference>
<proteinExistence type="predicted"/>
<dbReference type="InterPro" id="IPR018962">
    <property type="entry name" value="DUF1995"/>
</dbReference>
<dbReference type="HOGENOM" id="CLU_098312_0_0_3"/>
<protein>
    <recommendedName>
        <fullName evidence="1">DUF1995 domain-containing protein</fullName>
    </recommendedName>
</protein>
<organism evidence="2 3">
    <name type="scientific">Allocoleopsis franciscana PCC 7113</name>
    <dbReference type="NCBI Taxonomy" id="1173027"/>
    <lineage>
        <taxon>Bacteria</taxon>
        <taxon>Bacillati</taxon>
        <taxon>Cyanobacteriota</taxon>
        <taxon>Cyanophyceae</taxon>
        <taxon>Coleofasciculales</taxon>
        <taxon>Coleofasciculaceae</taxon>
        <taxon>Allocoleopsis</taxon>
        <taxon>Allocoleopsis franciscana</taxon>
    </lineage>
</organism>
<evidence type="ECO:0000259" key="1">
    <source>
        <dbReference type="Pfam" id="PF09353"/>
    </source>
</evidence>
<evidence type="ECO:0000313" key="2">
    <source>
        <dbReference type="EMBL" id="AFZ19303.1"/>
    </source>
</evidence>
<reference evidence="2 3" key="1">
    <citation type="submission" date="2012-06" db="EMBL/GenBank/DDBJ databases">
        <title>Finished chromosome of genome of Microcoleus sp. PCC 7113.</title>
        <authorList>
            <consortium name="US DOE Joint Genome Institute"/>
            <person name="Gugger M."/>
            <person name="Coursin T."/>
            <person name="Rippka R."/>
            <person name="Tandeau De Marsac N."/>
            <person name="Huntemann M."/>
            <person name="Wei C.-L."/>
            <person name="Han J."/>
            <person name="Detter J.C."/>
            <person name="Han C."/>
            <person name="Tapia R."/>
            <person name="Chen A."/>
            <person name="Kyrpides N."/>
            <person name="Mavromatis K."/>
            <person name="Markowitz V."/>
            <person name="Szeto E."/>
            <person name="Ivanova N."/>
            <person name="Pagani I."/>
            <person name="Pati A."/>
            <person name="Goodwin L."/>
            <person name="Nordberg H.P."/>
            <person name="Cantor M.N."/>
            <person name="Hua S.X."/>
            <person name="Woyke T."/>
            <person name="Kerfeld C.A."/>
        </authorList>
    </citation>
    <scope>NUCLEOTIDE SEQUENCE [LARGE SCALE GENOMIC DNA]</scope>
    <source>
        <strain evidence="2 3">PCC 7113</strain>
    </source>
</reference>
<dbReference type="PATRIC" id="fig|1173027.3.peg.3936"/>
<dbReference type="Pfam" id="PF09353">
    <property type="entry name" value="DUF1995"/>
    <property type="match status" value="1"/>
</dbReference>
<dbReference type="RefSeq" id="WP_015183445.1">
    <property type="nucleotide sequence ID" value="NC_019738.1"/>
</dbReference>
<feature type="domain" description="DUF1995" evidence="1">
    <location>
        <begin position="5"/>
        <end position="209"/>
    </location>
</feature>
<dbReference type="AlphaFoldDB" id="K9WGI0"/>
<gene>
    <name evidence="2" type="ORF">Mic7113_3579</name>
</gene>
<dbReference type="STRING" id="1173027.Mic7113_3579"/>
<dbReference type="PANTHER" id="PTHR35509">
    <property type="entry name" value="DOMAIN PROTEIN, PUTATIVE (DUF1995)-RELATED"/>
    <property type="match status" value="1"/>
</dbReference>
<keyword evidence="3" id="KW-1185">Reference proteome</keyword>
<dbReference type="InterPro" id="IPR053021">
    <property type="entry name" value="Chloroplast_ADK"/>
</dbReference>